<dbReference type="Pfam" id="PF14833">
    <property type="entry name" value="NAD_binding_11"/>
    <property type="match status" value="1"/>
</dbReference>
<evidence type="ECO:0000259" key="6">
    <source>
        <dbReference type="Pfam" id="PF14833"/>
    </source>
</evidence>
<evidence type="ECO:0000259" key="5">
    <source>
        <dbReference type="Pfam" id="PF03446"/>
    </source>
</evidence>
<dbReference type="InterPro" id="IPR051265">
    <property type="entry name" value="HIBADH-related_NP60_sf"/>
</dbReference>
<dbReference type="SUPFAM" id="SSF51735">
    <property type="entry name" value="NAD(P)-binding Rossmann-fold domains"/>
    <property type="match status" value="1"/>
</dbReference>
<proteinExistence type="inferred from homology"/>
<dbReference type="Proteomes" id="UP000572051">
    <property type="component" value="Unassembled WGS sequence"/>
</dbReference>
<dbReference type="PANTHER" id="PTHR43580:SF2">
    <property type="entry name" value="CYTOKINE-LIKE NUCLEAR FACTOR N-PAC"/>
    <property type="match status" value="1"/>
</dbReference>
<dbReference type="EMBL" id="JACCFS010000001">
    <property type="protein sequence ID" value="NYJ36032.1"/>
    <property type="molecule type" value="Genomic_DNA"/>
</dbReference>
<dbReference type="Gene3D" id="1.10.1040.10">
    <property type="entry name" value="N-(1-d-carboxylethyl)-l-norvaline Dehydrogenase, domain 2"/>
    <property type="match status" value="1"/>
</dbReference>
<dbReference type="GO" id="GO:0050661">
    <property type="term" value="F:NADP binding"/>
    <property type="evidence" value="ECO:0007669"/>
    <property type="project" value="InterPro"/>
</dbReference>
<dbReference type="InterPro" id="IPR029154">
    <property type="entry name" value="HIBADH-like_NADP-bd"/>
</dbReference>
<dbReference type="AlphaFoldDB" id="A0A7Z0JBN8"/>
<dbReference type="InterPro" id="IPR015815">
    <property type="entry name" value="HIBADH-related"/>
</dbReference>
<feature type="active site" evidence="4">
    <location>
        <position position="144"/>
    </location>
</feature>
<name>A0A7Z0JBN8_9ACTN</name>
<dbReference type="InterPro" id="IPR013328">
    <property type="entry name" value="6PGD_dom2"/>
</dbReference>
<dbReference type="PANTHER" id="PTHR43580">
    <property type="entry name" value="OXIDOREDUCTASE GLYR1-RELATED"/>
    <property type="match status" value="1"/>
</dbReference>
<accession>A0A7Z0JBN8</accession>
<organism evidence="7 8">
    <name type="scientific">Nocardiopsis aegyptia</name>
    <dbReference type="NCBI Taxonomy" id="220378"/>
    <lineage>
        <taxon>Bacteria</taxon>
        <taxon>Bacillati</taxon>
        <taxon>Actinomycetota</taxon>
        <taxon>Actinomycetes</taxon>
        <taxon>Streptosporangiales</taxon>
        <taxon>Nocardiopsidaceae</taxon>
        <taxon>Nocardiopsis</taxon>
    </lineage>
</organism>
<keyword evidence="8" id="KW-1185">Reference proteome</keyword>
<keyword evidence="2 7" id="KW-0560">Oxidoreductase</keyword>
<dbReference type="Gene3D" id="3.40.50.720">
    <property type="entry name" value="NAD(P)-binding Rossmann-like Domain"/>
    <property type="match status" value="1"/>
</dbReference>
<reference evidence="7 8" key="1">
    <citation type="submission" date="2020-07" db="EMBL/GenBank/DDBJ databases">
        <title>Sequencing the genomes of 1000 actinobacteria strains.</title>
        <authorList>
            <person name="Klenk H.-P."/>
        </authorList>
    </citation>
    <scope>NUCLEOTIDE SEQUENCE [LARGE SCALE GENOMIC DNA]</scope>
    <source>
        <strain evidence="7 8">DSM 44442</strain>
    </source>
</reference>
<evidence type="ECO:0000313" key="7">
    <source>
        <dbReference type="EMBL" id="NYJ36032.1"/>
    </source>
</evidence>
<dbReference type="InterPro" id="IPR006115">
    <property type="entry name" value="6PGDH_NADP-bd"/>
</dbReference>
<keyword evidence="3" id="KW-0520">NAD</keyword>
<evidence type="ECO:0000256" key="1">
    <source>
        <dbReference type="ARBA" id="ARBA00009080"/>
    </source>
</evidence>
<dbReference type="SUPFAM" id="SSF48179">
    <property type="entry name" value="6-phosphogluconate dehydrogenase C-terminal domain-like"/>
    <property type="match status" value="1"/>
</dbReference>
<dbReference type="GO" id="GO:0051287">
    <property type="term" value="F:NAD binding"/>
    <property type="evidence" value="ECO:0007669"/>
    <property type="project" value="InterPro"/>
</dbReference>
<comment type="caution">
    <text evidence="7">The sequence shown here is derived from an EMBL/GenBank/DDBJ whole genome shotgun (WGS) entry which is preliminary data.</text>
</comment>
<dbReference type="InterPro" id="IPR036291">
    <property type="entry name" value="NAD(P)-bd_dom_sf"/>
</dbReference>
<dbReference type="GO" id="GO:0008442">
    <property type="term" value="F:3-hydroxyisobutyrate dehydrogenase activity"/>
    <property type="evidence" value="ECO:0007669"/>
    <property type="project" value="UniProtKB-EC"/>
</dbReference>
<comment type="similarity">
    <text evidence="1">Belongs to the HIBADH-related family.</text>
</comment>
<sequence>MANRSPAPVRQMVAAGAVAAGSPADAAAQADVVLVTVSDDDASEAVWLDPRTGVLAGAVPGTLAIEAGTLSPGWVAKLATTAAEAGLRFLEAPMIGSRPQVEARALVHLVGGPPEVLADARGVLEESAARIHHVGAYGSAAALKLLVNASLATQVATMAELLGVARRAGLDPAESVRFLADLPVTSPAAARALGVMAAGDFAPNFPVRLVAKDLRYLTAFAEEHAGETPMSRTALACYQRAGALGHADDDLTAVAAAYR</sequence>
<dbReference type="PIRSF" id="PIRSF000103">
    <property type="entry name" value="HIBADH"/>
    <property type="match status" value="1"/>
</dbReference>
<evidence type="ECO:0000313" key="8">
    <source>
        <dbReference type="Proteomes" id="UP000572051"/>
    </source>
</evidence>
<gene>
    <name evidence="7" type="ORF">HNR10_003913</name>
</gene>
<feature type="domain" description="6-phosphogluconate dehydrogenase NADP-binding" evidence="5">
    <location>
        <begin position="2"/>
        <end position="135"/>
    </location>
</feature>
<feature type="domain" description="3-hydroxyisobutyrate dehydrogenase-like NAD-binding" evidence="6">
    <location>
        <begin position="138"/>
        <end position="257"/>
    </location>
</feature>
<evidence type="ECO:0000256" key="2">
    <source>
        <dbReference type="ARBA" id="ARBA00023002"/>
    </source>
</evidence>
<dbReference type="Pfam" id="PF03446">
    <property type="entry name" value="NAD_binding_2"/>
    <property type="match status" value="1"/>
</dbReference>
<dbReference type="EC" id="1.1.1.31" evidence="7"/>
<dbReference type="InterPro" id="IPR008927">
    <property type="entry name" value="6-PGluconate_DH-like_C_sf"/>
</dbReference>
<evidence type="ECO:0000256" key="4">
    <source>
        <dbReference type="PIRSR" id="PIRSR000103-1"/>
    </source>
</evidence>
<evidence type="ECO:0000256" key="3">
    <source>
        <dbReference type="ARBA" id="ARBA00023027"/>
    </source>
</evidence>
<protein>
    <submittedName>
        <fullName evidence="7">3-hydroxyisobutyrate dehydrogenase</fullName>
        <ecNumber evidence="7">1.1.1.31</ecNumber>
    </submittedName>
</protein>